<dbReference type="OrthoDB" id="10266758at2759"/>
<feature type="region of interest" description="Disordered" evidence="1">
    <location>
        <begin position="1"/>
        <end position="71"/>
    </location>
</feature>
<sequence length="135" mass="15028">MLRRFSKHNASATSRTSDSDRWKQDAADDERISTDFVPMTDDEATAIGDIPVMQRQASSMPMLEREDSSVPYLNRQASSSVVALDMTEPAPMYRHSEPAFSSMNAAPIPHWSPSARPRRALKSPDSRFRGDADVA</sequence>
<dbReference type="VEuPathDB" id="FungiDB:SPRG_07805"/>
<dbReference type="KEGG" id="spar:SPRG_07805"/>
<accession>A0A067C8K3</accession>
<dbReference type="OMA" id="MYRHSEP"/>
<dbReference type="AlphaFoldDB" id="A0A067C8K3"/>
<dbReference type="GeneID" id="24130056"/>
<organism evidence="2 3">
    <name type="scientific">Saprolegnia parasitica (strain CBS 223.65)</name>
    <dbReference type="NCBI Taxonomy" id="695850"/>
    <lineage>
        <taxon>Eukaryota</taxon>
        <taxon>Sar</taxon>
        <taxon>Stramenopiles</taxon>
        <taxon>Oomycota</taxon>
        <taxon>Saprolegniomycetes</taxon>
        <taxon>Saprolegniales</taxon>
        <taxon>Saprolegniaceae</taxon>
        <taxon>Saprolegnia</taxon>
    </lineage>
</organism>
<evidence type="ECO:0000313" key="2">
    <source>
        <dbReference type="EMBL" id="KDO27094.1"/>
    </source>
</evidence>
<dbReference type="Proteomes" id="UP000030745">
    <property type="component" value="Unassembled WGS sequence"/>
</dbReference>
<feature type="compositionally biased region" description="Basic and acidic residues" evidence="1">
    <location>
        <begin position="122"/>
        <end position="135"/>
    </location>
</feature>
<feature type="compositionally biased region" description="Basic and acidic residues" evidence="1">
    <location>
        <begin position="17"/>
        <end position="33"/>
    </location>
</feature>
<keyword evidence="3" id="KW-1185">Reference proteome</keyword>
<gene>
    <name evidence="2" type="ORF">SPRG_07805</name>
</gene>
<evidence type="ECO:0000313" key="3">
    <source>
        <dbReference type="Proteomes" id="UP000030745"/>
    </source>
</evidence>
<proteinExistence type="predicted"/>
<reference evidence="2 3" key="1">
    <citation type="journal article" date="2013" name="PLoS Genet.">
        <title>Distinctive expansion of potential virulence genes in the genome of the oomycete fish pathogen Saprolegnia parasitica.</title>
        <authorList>
            <person name="Jiang R.H."/>
            <person name="de Bruijn I."/>
            <person name="Haas B.J."/>
            <person name="Belmonte R."/>
            <person name="Lobach L."/>
            <person name="Christie J."/>
            <person name="van den Ackerveken G."/>
            <person name="Bottin A."/>
            <person name="Bulone V."/>
            <person name="Diaz-Moreno S.M."/>
            <person name="Dumas B."/>
            <person name="Fan L."/>
            <person name="Gaulin E."/>
            <person name="Govers F."/>
            <person name="Grenville-Briggs L.J."/>
            <person name="Horner N.R."/>
            <person name="Levin J.Z."/>
            <person name="Mammella M."/>
            <person name="Meijer H.J."/>
            <person name="Morris P."/>
            <person name="Nusbaum C."/>
            <person name="Oome S."/>
            <person name="Phillips A.J."/>
            <person name="van Rooyen D."/>
            <person name="Rzeszutek E."/>
            <person name="Saraiva M."/>
            <person name="Secombes C.J."/>
            <person name="Seidl M.F."/>
            <person name="Snel B."/>
            <person name="Stassen J.H."/>
            <person name="Sykes S."/>
            <person name="Tripathy S."/>
            <person name="van den Berg H."/>
            <person name="Vega-Arreguin J.C."/>
            <person name="Wawra S."/>
            <person name="Young S.K."/>
            <person name="Zeng Q."/>
            <person name="Dieguez-Uribeondo J."/>
            <person name="Russ C."/>
            <person name="Tyler B.M."/>
            <person name="van West P."/>
        </authorList>
    </citation>
    <scope>NUCLEOTIDE SEQUENCE [LARGE SCALE GENOMIC DNA]</scope>
    <source>
        <strain evidence="2 3">CBS 223.65</strain>
    </source>
</reference>
<name>A0A067C8K3_SAPPC</name>
<feature type="region of interest" description="Disordered" evidence="1">
    <location>
        <begin position="94"/>
        <end position="135"/>
    </location>
</feature>
<dbReference type="EMBL" id="KK583219">
    <property type="protein sequence ID" value="KDO27094.1"/>
    <property type="molecule type" value="Genomic_DNA"/>
</dbReference>
<evidence type="ECO:0000256" key="1">
    <source>
        <dbReference type="SAM" id="MobiDB-lite"/>
    </source>
</evidence>
<protein>
    <submittedName>
        <fullName evidence="2">Uncharacterized protein</fullName>
    </submittedName>
</protein>
<dbReference type="RefSeq" id="XP_012202188.1">
    <property type="nucleotide sequence ID" value="XM_012346798.1"/>
</dbReference>